<feature type="domain" description="Right handed beta helix" evidence="2">
    <location>
        <begin position="366"/>
        <end position="499"/>
    </location>
</feature>
<dbReference type="AlphaFoldDB" id="A0A7W5H6K8"/>
<dbReference type="InterPro" id="IPR039448">
    <property type="entry name" value="Beta_helix"/>
</dbReference>
<organism evidence="3 4">
    <name type="scientific">Aporhodopirellula rubra</name>
    <dbReference type="NCBI Taxonomy" id="980271"/>
    <lineage>
        <taxon>Bacteria</taxon>
        <taxon>Pseudomonadati</taxon>
        <taxon>Planctomycetota</taxon>
        <taxon>Planctomycetia</taxon>
        <taxon>Pirellulales</taxon>
        <taxon>Pirellulaceae</taxon>
        <taxon>Aporhodopirellula</taxon>
    </lineage>
</organism>
<name>A0A7W5H6K8_9BACT</name>
<gene>
    <name evidence="3" type="ORF">FHS27_002874</name>
</gene>
<sequence>MTDCRFNSYESLLHSFDSVSFTSNVGKMTQTEFGIGATRSTDYHLTSASETTEHASHSSTTSGTATVGETVLKVSPSGPFHSIQAARDEVRKRRAEVPDQAFRVVVEDGFYEITEPMVFGVDDGNVVYEAAKNASPVISGGQRIVSQWSKSADNLWTCQIPRDQRFEQLWVNGKRAVRAREPDEFFFYFERSSENLIDDGKRARQVLTARPEDVASLRGLSDEEIRQVQFLAFHKWDTTRRFLERADLATGRLVTSGRGMKSWNPLTRNTGYLLENYLNALDEPGEFFLSAEGTLHYYPRPDEKMDDVECVIPVCEQLLVIKGDSAKDRWVENLTFRGLSFRHTGNRTPPGGYEPAQAAAYLGASVQVDGARSVTITDCEIGHVSNYGVWFRKGCRDCRLERSRVHDLGAGGVPIGETGIASNESEWTSDIVVDNNIIHDAGHLFPCAVGVWIGNSGYNRVTHNEIADMYYTGISVGWRWGYGSSLAKGNRIDFNHIHHLGKGWLSDMGGIYTLGPSPGTVLRGNRIHDIESWGYGGWGLYNDEGSTGILMENNLVYRTKSGGYHQHYGRENVIRNNIFAFGREYQVRRSRAEDHLSFTYERNIVCYDTATLFHGKWGDDGVKIGGNLYWRMGETIDVGEIDTSDESVIEDPQFVDSKNDDFRFTDLSAAAKIGFKPFDVDKAGVYGDREWIDQAKSLKMPEMVLPPEPLPPPPPTFREDFEYGELPSGIGISAEKNLSFVRVVETPLAKSGTHALQIVDAPGQKHRYYPMFSFSPKLNQGTVCCKYSIRLDKDAVFQHEWRDASQPYQIGPSLWFENQMLRTPQRNLTDIPVEQWVEIELTAAIGDHAGTWSVSVTVEGQETQTFQDLPLVHEQWKSLDWLGFVSQGTENATIYIDDMQLSEVND</sequence>
<dbReference type="Proteomes" id="UP000536179">
    <property type="component" value="Unassembled WGS sequence"/>
</dbReference>
<evidence type="ECO:0000313" key="4">
    <source>
        <dbReference type="Proteomes" id="UP000536179"/>
    </source>
</evidence>
<dbReference type="InterPro" id="IPR012334">
    <property type="entry name" value="Pectin_lyas_fold"/>
</dbReference>
<dbReference type="Pfam" id="PF13229">
    <property type="entry name" value="Beta_helix"/>
    <property type="match status" value="1"/>
</dbReference>
<feature type="region of interest" description="Disordered" evidence="1">
    <location>
        <begin position="46"/>
        <end position="65"/>
    </location>
</feature>
<dbReference type="InterPro" id="IPR006626">
    <property type="entry name" value="PbH1"/>
</dbReference>
<dbReference type="PANTHER" id="PTHR36453:SF1">
    <property type="entry name" value="RIGHT HANDED BETA HELIX DOMAIN-CONTAINING PROTEIN"/>
    <property type="match status" value="1"/>
</dbReference>
<protein>
    <recommendedName>
        <fullName evidence="2">Right handed beta helix domain-containing protein</fullName>
    </recommendedName>
</protein>
<keyword evidence="4" id="KW-1185">Reference proteome</keyword>
<dbReference type="SUPFAM" id="SSF51126">
    <property type="entry name" value="Pectin lyase-like"/>
    <property type="match status" value="1"/>
</dbReference>
<proteinExistence type="predicted"/>
<accession>A0A7W5H6K8</accession>
<dbReference type="InterPro" id="IPR011050">
    <property type="entry name" value="Pectin_lyase_fold/virulence"/>
</dbReference>
<dbReference type="RefSeq" id="WP_315854560.1">
    <property type="nucleotide sequence ID" value="NZ_JACHXU010000009.1"/>
</dbReference>
<evidence type="ECO:0000313" key="3">
    <source>
        <dbReference type="EMBL" id="MBB3207055.1"/>
    </source>
</evidence>
<comment type="caution">
    <text evidence="3">The sequence shown here is derived from an EMBL/GenBank/DDBJ whole genome shotgun (WGS) entry which is preliminary data.</text>
</comment>
<dbReference type="PANTHER" id="PTHR36453">
    <property type="entry name" value="SECRETED PROTEIN-RELATED"/>
    <property type="match status" value="1"/>
</dbReference>
<evidence type="ECO:0000256" key="1">
    <source>
        <dbReference type="SAM" id="MobiDB-lite"/>
    </source>
</evidence>
<reference evidence="3 4" key="1">
    <citation type="submission" date="2020-08" db="EMBL/GenBank/DDBJ databases">
        <title>Genomic Encyclopedia of Type Strains, Phase III (KMG-III): the genomes of soil and plant-associated and newly described type strains.</title>
        <authorList>
            <person name="Whitman W."/>
        </authorList>
    </citation>
    <scope>NUCLEOTIDE SEQUENCE [LARGE SCALE GENOMIC DNA]</scope>
    <source>
        <strain evidence="3 4">CECT 8075</strain>
    </source>
</reference>
<dbReference type="SMART" id="SM00710">
    <property type="entry name" value="PbH1"/>
    <property type="match status" value="8"/>
</dbReference>
<dbReference type="Gene3D" id="2.160.20.10">
    <property type="entry name" value="Single-stranded right-handed beta-helix, Pectin lyase-like"/>
    <property type="match status" value="1"/>
</dbReference>
<evidence type="ECO:0000259" key="2">
    <source>
        <dbReference type="Pfam" id="PF13229"/>
    </source>
</evidence>
<dbReference type="EMBL" id="JACHXU010000009">
    <property type="protein sequence ID" value="MBB3207055.1"/>
    <property type="molecule type" value="Genomic_DNA"/>
</dbReference>